<proteinExistence type="predicted"/>
<dbReference type="Pfam" id="PF12746">
    <property type="entry name" value="GNAT_acetyltran"/>
    <property type="match status" value="1"/>
</dbReference>
<dbReference type="OrthoDB" id="2773476at2"/>
<gene>
    <name evidence="2" type="ORF">SAMN04487970_100110</name>
</gene>
<feature type="domain" description="N-acetyltransferase" evidence="1">
    <location>
        <begin position="44"/>
        <end position="172"/>
    </location>
</feature>
<name>A0A1G4P402_9BACL</name>
<dbReference type="PROSITE" id="PS51186">
    <property type="entry name" value="GNAT"/>
    <property type="match status" value="1"/>
</dbReference>
<dbReference type="SUPFAM" id="SSF55729">
    <property type="entry name" value="Acyl-CoA N-acyltransferases (Nat)"/>
    <property type="match status" value="1"/>
</dbReference>
<evidence type="ECO:0000313" key="3">
    <source>
        <dbReference type="Proteomes" id="UP000198601"/>
    </source>
</evidence>
<dbReference type="AlphaFoldDB" id="A0A1G4P402"/>
<evidence type="ECO:0000259" key="1">
    <source>
        <dbReference type="PROSITE" id="PS51186"/>
    </source>
</evidence>
<keyword evidence="3" id="KW-1185">Reference proteome</keyword>
<keyword evidence="2" id="KW-0808">Transferase</keyword>
<organism evidence="2 3">
    <name type="scientific">Paenibacillus tianmuensis</name>
    <dbReference type="NCBI Taxonomy" id="624147"/>
    <lineage>
        <taxon>Bacteria</taxon>
        <taxon>Bacillati</taxon>
        <taxon>Bacillota</taxon>
        <taxon>Bacilli</taxon>
        <taxon>Bacillales</taxon>
        <taxon>Paenibacillaceae</taxon>
        <taxon>Paenibacillus</taxon>
    </lineage>
</organism>
<protein>
    <submittedName>
        <fullName evidence="2">Acetyltransferase (GNAT) family protein</fullName>
    </submittedName>
</protein>
<dbReference type="EMBL" id="FMTT01000001">
    <property type="protein sequence ID" value="SCW26953.1"/>
    <property type="molecule type" value="Genomic_DNA"/>
</dbReference>
<dbReference type="PANTHER" id="PTHR31143:SF2">
    <property type="entry name" value="FR47-LIKE DOMAIN-CONTAINING PROTEIN-RELATED"/>
    <property type="match status" value="1"/>
</dbReference>
<dbReference type="InterPro" id="IPR027365">
    <property type="entry name" value="GNAT_acetyltra_YdfB-like"/>
</dbReference>
<sequence>MIDGGLNSLFAARELHLWDQIVYVSSYSEAPAVNLSSDGSFQTVNLRSQEWRNQDFLNREFVYAHIDQFWETQEDFYNKGYGYAAIEGSTIIGVCYSSFVTKETHAIGIETLPQHHKRGVGACLASLVVKDIAQSGFSSYWDCSQSNEASNKLALRLGFQQVHQYKCVGFAL</sequence>
<reference evidence="3" key="1">
    <citation type="submission" date="2016-10" db="EMBL/GenBank/DDBJ databases">
        <authorList>
            <person name="Varghese N."/>
            <person name="Submissions S."/>
        </authorList>
    </citation>
    <scope>NUCLEOTIDE SEQUENCE [LARGE SCALE GENOMIC DNA]</scope>
    <source>
        <strain evidence="3">CGMCC 1.8946</strain>
    </source>
</reference>
<evidence type="ECO:0000313" key="2">
    <source>
        <dbReference type="EMBL" id="SCW26953.1"/>
    </source>
</evidence>
<dbReference type="Proteomes" id="UP000198601">
    <property type="component" value="Unassembled WGS sequence"/>
</dbReference>
<dbReference type="PANTHER" id="PTHR31143">
    <property type="match status" value="1"/>
</dbReference>
<dbReference type="InterPro" id="IPR000182">
    <property type="entry name" value="GNAT_dom"/>
</dbReference>
<accession>A0A1G4P402</accession>
<dbReference type="STRING" id="624147.SAMN04487970_100110"/>
<dbReference type="InterPro" id="IPR016181">
    <property type="entry name" value="Acyl_CoA_acyltransferase"/>
</dbReference>
<dbReference type="Gene3D" id="3.40.630.30">
    <property type="match status" value="1"/>
</dbReference>
<dbReference type="GO" id="GO:0016747">
    <property type="term" value="F:acyltransferase activity, transferring groups other than amino-acyl groups"/>
    <property type="evidence" value="ECO:0007669"/>
    <property type="project" value="InterPro"/>
</dbReference>